<dbReference type="EMBL" id="MH431930">
    <property type="protein sequence ID" value="AXF39467.1"/>
    <property type="molecule type" value="Genomic_DNA"/>
</dbReference>
<keyword evidence="2" id="KW-1185">Reference proteome</keyword>
<evidence type="ECO:0000313" key="2">
    <source>
        <dbReference type="Proteomes" id="UP000255890"/>
    </source>
</evidence>
<dbReference type="InterPro" id="IPR011856">
    <property type="entry name" value="tRNA_endonuc-like_dom_sf"/>
</dbReference>
<dbReference type="SUPFAM" id="SSF52980">
    <property type="entry name" value="Restriction endonuclease-like"/>
    <property type="match status" value="1"/>
</dbReference>
<sequence length="115" mass="13118">MKEAQFQKKVTNFLNAQPDIWYVKVWGGGYQRAGIPDILCCAKGHFIAIELKSETGRTSKLQDYNLNRISESGGMVIVLRPSEFEAFKRFIREVTGKRGCRTDGEDPCCNCEYCR</sequence>
<evidence type="ECO:0000313" key="1">
    <source>
        <dbReference type="EMBL" id="AXF39467.1"/>
    </source>
</evidence>
<accession>A0A345ARL3</accession>
<organism evidence="1 2">
    <name type="scientific">Paenibacillus phage Wanderer</name>
    <dbReference type="NCBI Taxonomy" id="2249779"/>
    <lineage>
        <taxon>Viruses</taxon>
        <taxon>Duplodnaviria</taxon>
        <taxon>Heunggongvirae</taxon>
        <taxon>Uroviricota</taxon>
        <taxon>Caudoviricetes</taxon>
        <taxon>Gochnauervirinae</taxon>
        <taxon>Wanderervirus</taxon>
        <taxon>Wanderervirus wanderer</taxon>
    </lineage>
</organism>
<reference evidence="2" key="1">
    <citation type="submission" date="2018-06" db="EMBL/GenBank/DDBJ databases">
        <authorList>
            <person name="Merrill B.D."/>
            <person name="Payne A.M."/>
            <person name="Hilton J.A."/>
            <person name="Ward A.T."/>
            <person name="Fajardo C.P."/>
            <person name="Velez K."/>
            <person name="Hope S."/>
            <person name="Tsourkas P.K."/>
        </authorList>
    </citation>
    <scope>NUCLEOTIDE SEQUENCE [LARGE SCALE GENOMIC DNA]</scope>
</reference>
<gene>
    <name evidence="1" type="ORF">WANDERER_50</name>
</gene>
<protein>
    <submittedName>
        <fullName evidence="1">VRR-NUC domain protein</fullName>
    </submittedName>
</protein>
<dbReference type="GO" id="GO:0003676">
    <property type="term" value="F:nucleic acid binding"/>
    <property type="evidence" value="ECO:0007669"/>
    <property type="project" value="InterPro"/>
</dbReference>
<dbReference type="Proteomes" id="UP000255890">
    <property type="component" value="Segment"/>
</dbReference>
<dbReference type="InterPro" id="IPR011335">
    <property type="entry name" value="Restrct_endonuc-II-like"/>
</dbReference>
<proteinExistence type="predicted"/>
<dbReference type="Gene3D" id="3.40.1350.10">
    <property type="match status" value="1"/>
</dbReference>
<name>A0A345ARL3_9CAUD</name>